<reference evidence="3" key="1">
    <citation type="submission" date="2016-11" db="EMBL/GenBank/DDBJ databases">
        <authorList>
            <person name="Varghese N."/>
            <person name="Submissions S."/>
        </authorList>
    </citation>
    <scope>NUCLEOTIDE SEQUENCE [LARGE SCALE GENOMIC DNA]</scope>
    <source>
        <strain evidence="3">DSM 18016</strain>
    </source>
</reference>
<gene>
    <name evidence="2" type="ORF">SAMN05444371_0145</name>
</gene>
<dbReference type="EMBL" id="FRAM01000001">
    <property type="protein sequence ID" value="SHJ90014.1"/>
    <property type="molecule type" value="Genomic_DNA"/>
</dbReference>
<evidence type="ECO:0000313" key="3">
    <source>
        <dbReference type="Proteomes" id="UP000184498"/>
    </source>
</evidence>
<accession>A0A1M6N2V1</accession>
<keyword evidence="1" id="KW-0812">Transmembrane</keyword>
<keyword evidence="1" id="KW-1133">Transmembrane helix</keyword>
<proteinExistence type="predicted"/>
<evidence type="ECO:0000256" key="1">
    <source>
        <dbReference type="SAM" id="Phobius"/>
    </source>
</evidence>
<dbReference type="Proteomes" id="UP000184498">
    <property type="component" value="Unassembled WGS sequence"/>
</dbReference>
<evidence type="ECO:0000313" key="2">
    <source>
        <dbReference type="EMBL" id="SHJ90014.1"/>
    </source>
</evidence>
<keyword evidence="1" id="KW-0472">Membrane</keyword>
<organism evidence="2 3">
    <name type="scientific">Epilithonimonas mollis</name>
    <dbReference type="NCBI Taxonomy" id="216903"/>
    <lineage>
        <taxon>Bacteria</taxon>
        <taxon>Pseudomonadati</taxon>
        <taxon>Bacteroidota</taxon>
        <taxon>Flavobacteriia</taxon>
        <taxon>Flavobacteriales</taxon>
        <taxon>Weeksellaceae</taxon>
        <taxon>Chryseobacterium group</taxon>
        <taxon>Epilithonimonas</taxon>
    </lineage>
</organism>
<protein>
    <recommendedName>
        <fullName evidence="4">DUF3137 domain-containing protein</fullName>
    </recommendedName>
</protein>
<dbReference type="RefSeq" id="WP_072995851.1">
    <property type="nucleotide sequence ID" value="NZ_FRAM01000001.1"/>
</dbReference>
<name>A0A1M6N2V1_9FLAO</name>
<dbReference type="OrthoDB" id="583767at2"/>
<feature type="transmembrane region" description="Helical" evidence="1">
    <location>
        <begin position="30"/>
        <end position="59"/>
    </location>
</feature>
<sequence>MNFKISKYYQVFKESNFYKNIWTDAVWSKVISAGIITVLGSFCATIFLLCKSLILNIPFRDLYSNSLLFFTESTKVNNTLISLCILIILVALFFFSKSIYLKSTLYKNKDNRNFEEDLPLITEHSTSFFSYRIAKAFPGQRGLRWYDAEEANKRLKILLKEPIRFRAKGNYATGDPIWWFRGQRAMFIDIFKPLSKTKILLGIEQIEIEKMAVYVSDSYYKSFIYIQAKAEEPVGIYDLKKDDIELYKEMWGYYTEEYGLLGKRIITRQEYDDGAAIINGKIIDASNSELRVRHLTPYNFIIAAKQSPYNSRNFMRETGVMFDDLLKNKFEFESFLIYLDSLEKKE</sequence>
<keyword evidence="3" id="KW-1185">Reference proteome</keyword>
<evidence type="ECO:0008006" key="4">
    <source>
        <dbReference type="Google" id="ProtNLM"/>
    </source>
</evidence>
<dbReference type="AlphaFoldDB" id="A0A1M6N2V1"/>
<feature type="transmembrane region" description="Helical" evidence="1">
    <location>
        <begin position="79"/>
        <end position="100"/>
    </location>
</feature>